<keyword evidence="2" id="KW-1185">Reference proteome</keyword>
<dbReference type="EMBL" id="MNCJ02000317">
    <property type="protein sequence ID" value="KAF5817855.1"/>
    <property type="molecule type" value="Genomic_DNA"/>
</dbReference>
<sequence>MGLSLTLLTLLDFIHVETSPSSYYLLLNAYFCIATSLATFKIVDVLAISHQ</sequence>
<protein>
    <submittedName>
        <fullName evidence="1">Uncharacterized protein</fullName>
    </submittedName>
</protein>
<evidence type="ECO:0000313" key="1">
    <source>
        <dbReference type="EMBL" id="KAF5817855.1"/>
    </source>
</evidence>
<comment type="caution">
    <text evidence="1">The sequence shown here is derived from an EMBL/GenBank/DDBJ whole genome shotgun (WGS) entry which is preliminary data.</text>
</comment>
<gene>
    <name evidence="1" type="ORF">HanXRQr2_Chr02g0057911</name>
</gene>
<name>A0A9K3JNT3_HELAN</name>
<proteinExistence type="predicted"/>
<dbReference type="Proteomes" id="UP000215914">
    <property type="component" value="Unassembled WGS sequence"/>
</dbReference>
<evidence type="ECO:0000313" key="2">
    <source>
        <dbReference type="Proteomes" id="UP000215914"/>
    </source>
</evidence>
<organism evidence="1 2">
    <name type="scientific">Helianthus annuus</name>
    <name type="common">Common sunflower</name>
    <dbReference type="NCBI Taxonomy" id="4232"/>
    <lineage>
        <taxon>Eukaryota</taxon>
        <taxon>Viridiplantae</taxon>
        <taxon>Streptophyta</taxon>
        <taxon>Embryophyta</taxon>
        <taxon>Tracheophyta</taxon>
        <taxon>Spermatophyta</taxon>
        <taxon>Magnoliopsida</taxon>
        <taxon>eudicotyledons</taxon>
        <taxon>Gunneridae</taxon>
        <taxon>Pentapetalae</taxon>
        <taxon>asterids</taxon>
        <taxon>campanulids</taxon>
        <taxon>Asterales</taxon>
        <taxon>Asteraceae</taxon>
        <taxon>Asteroideae</taxon>
        <taxon>Heliantheae alliance</taxon>
        <taxon>Heliantheae</taxon>
        <taxon>Helianthus</taxon>
    </lineage>
</organism>
<reference evidence="1" key="1">
    <citation type="journal article" date="2017" name="Nature">
        <title>The sunflower genome provides insights into oil metabolism, flowering and Asterid evolution.</title>
        <authorList>
            <person name="Badouin H."/>
            <person name="Gouzy J."/>
            <person name="Grassa C.J."/>
            <person name="Murat F."/>
            <person name="Staton S.E."/>
            <person name="Cottret L."/>
            <person name="Lelandais-Briere C."/>
            <person name="Owens G.L."/>
            <person name="Carrere S."/>
            <person name="Mayjonade B."/>
            <person name="Legrand L."/>
            <person name="Gill N."/>
            <person name="Kane N.C."/>
            <person name="Bowers J.E."/>
            <person name="Hubner S."/>
            <person name="Bellec A."/>
            <person name="Berard A."/>
            <person name="Berges H."/>
            <person name="Blanchet N."/>
            <person name="Boniface M.C."/>
            <person name="Brunel D."/>
            <person name="Catrice O."/>
            <person name="Chaidir N."/>
            <person name="Claudel C."/>
            <person name="Donnadieu C."/>
            <person name="Faraut T."/>
            <person name="Fievet G."/>
            <person name="Helmstetter N."/>
            <person name="King M."/>
            <person name="Knapp S.J."/>
            <person name="Lai Z."/>
            <person name="Le Paslier M.C."/>
            <person name="Lippi Y."/>
            <person name="Lorenzon L."/>
            <person name="Mandel J.R."/>
            <person name="Marage G."/>
            <person name="Marchand G."/>
            <person name="Marquand E."/>
            <person name="Bret-Mestries E."/>
            <person name="Morien E."/>
            <person name="Nambeesan S."/>
            <person name="Nguyen T."/>
            <person name="Pegot-Espagnet P."/>
            <person name="Pouilly N."/>
            <person name="Raftis F."/>
            <person name="Sallet E."/>
            <person name="Schiex T."/>
            <person name="Thomas J."/>
            <person name="Vandecasteele C."/>
            <person name="Vares D."/>
            <person name="Vear F."/>
            <person name="Vautrin S."/>
            <person name="Crespi M."/>
            <person name="Mangin B."/>
            <person name="Burke J.M."/>
            <person name="Salse J."/>
            <person name="Munos S."/>
            <person name="Vincourt P."/>
            <person name="Rieseberg L.H."/>
            <person name="Langlade N.B."/>
        </authorList>
    </citation>
    <scope>NUCLEOTIDE SEQUENCE</scope>
    <source>
        <tissue evidence="1">Leaves</tissue>
    </source>
</reference>
<dbReference type="Gramene" id="mRNA:HanXRQr2_Chr02g0057911">
    <property type="protein sequence ID" value="mRNA:HanXRQr2_Chr02g0057911"/>
    <property type="gene ID" value="HanXRQr2_Chr02g0057911"/>
</dbReference>
<reference evidence="1" key="2">
    <citation type="submission" date="2020-06" db="EMBL/GenBank/DDBJ databases">
        <title>Helianthus annuus Genome sequencing and assembly Release 2.</title>
        <authorList>
            <person name="Gouzy J."/>
            <person name="Langlade N."/>
            <person name="Munos S."/>
        </authorList>
    </citation>
    <scope>NUCLEOTIDE SEQUENCE</scope>
    <source>
        <tissue evidence="1">Leaves</tissue>
    </source>
</reference>
<accession>A0A9K3JNT3</accession>
<dbReference type="AlphaFoldDB" id="A0A9K3JNT3"/>